<evidence type="ECO:0000313" key="6">
    <source>
        <dbReference type="EMBL" id="RUO29991.1"/>
    </source>
</evidence>
<dbReference type="NCBIfam" id="TIGR02772">
    <property type="entry name" value="Ku_bact"/>
    <property type="match status" value="1"/>
</dbReference>
<dbReference type="EMBL" id="PIPN01000003">
    <property type="protein sequence ID" value="RUO29991.1"/>
    <property type="molecule type" value="Genomic_DNA"/>
</dbReference>
<keyword evidence="4" id="KW-1133">Transmembrane helix</keyword>
<protein>
    <recommendedName>
        <fullName evidence="2">Non-homologous end joining protein Ku</fullName>
    </recommendedName>
</protein>
<keyword evidence="7" id="KW-1185">Reference proteome</keyword>
<evidence type="ECO:0000313" key="7">
    <source>
        <dbReference type="Proteomes" id="UP000287410"/>
    </source>
</evidence>
<evidence type="ECO:0000256" key="4">
    <source>
        <dbReference type="SAM" id="Phobius"/>
    </source>
</evidence>
<comment type="caution">
    <text evidence="6">The sequence shown here is derived from an EMBL/GenBank/DDBJ whole genome shotgun (WGS) entry which is preliminary data.</text>
</comment>
<reference evidence="6 7" key="1">
    <citation type="journal article" date="2018" name="Front. Microbiol.">
        <title>Genome-Based Analysis Reveals the Taxonomy and Diversity of the Family Idiomarinaceae.</title>
        <authorList>
            <person name="Liu Y."/>
            <person name="Lai Q."/>
            <person name="Shao Z."/>
        </authorList>
    </citation>
    <scope>NUCLEOTIDE SEQUENCE [LARGE SCALE GENOMIC DNA]</scope>
    <source>
        <strain evidence="6 7">GBSy1</strain>
    </source>
</reference>
<dbReference type="PANTHER" id="PTHR41251">
    <property type="entry name" value="NON-HOMOLOGOUS END JOINING PROTEIN KU"/>
    <property type="match status" value="1"/>
</dbReference>
<dbReference type="Gene3D" id="2.40.290.10">
    <property type="match status" value="1"/>
</dbReference>
<proteinExistence type="inferred from homology"/>
<evidence type="ECO:0000259" key="5">
    <source>
        <dbReference type="SMART" id="SM00559"/>
    </source>
</evidence>
<dbReference type="Proteomes" id="UP000287410">
    <property type="component" value="Unassembled WGS sequence"/>
</dbReference>
<comment type="subunit">
    <text evidence="2">Homodimer. Interacts with LigD.</text>
</comment>
<keyword evidence="2" id="KW-0233">DNA recombination</keyword>
<evidence type="ECO:0000256" key="2">
    <source>
        <dbReference type="HAMAP-Rule" id="MF_01875"/>
    </source>
</evidence>
<dbReference type="Pfam" id="PF02735">
    <property type="entry name" value="Ku"/>
    <property type="match status" value="1"/>
</dbReference>
<feature type="domain" description="Ku" evidence="5">
    <location>
        <begin position="54"/>
        <end position="184"/>
    </location>
</feature>
<feature type="transmembrane region" description="Helical" evidence="4">
    <location>
        <begin position="6"/>
        <end position="26"/>
    </location>
</feature>
<evidence type="ECO:0000256" key="1">
    <source>
        <dbReference type="ARBA" id="ARBA00023125"/>
    </source>
</evidence>
<dbReference type="HAMAP" id="MF_01875">
    <property type="entry name" value="Prokaryotic_Ku"/>
    <property type="match status" value="1"/>
</dbReference>
<sequence length="272" mass="31095">MPDTRPFWSGTIAFGLVSLPVSMFTANRSSQIRLRMLDQDGTPLARRYFCSKENKILTRDDLVRGYEIEKDKYIEVSEDELDALEPEKSREIDLRRFVPLDTLDPMFFERAYFLIPDEGAIKAYRLLAHTMQETERAGVATVVMRGKEYLVAILAEDGILRAETMRFSDELRSPSDMGIAEPEKVDSKLVKSLTSQIKKLSEKDISRKELADTASKRMMALIKRKLKSGKDVIQDADDQSEHQSEEEHNVIDLMDVLKKRLQSEGKGKGDKN</sequence>
<organism evidence="6 7">
    <name type="scientific">Aliidiomarina sedimenti</name>
    <dbReference type="NCBI Taxonomy" id="1933879"/>
    <lineage>
        <taxon>Bacteria</taxon>
        <taxon>Pseudomonadati</taxon>
        <taxon>Pseudomonadota</taxon>
        <taxon>Gammaproteobacteria</taxon>
        <taxon>Alteromonadales</taxon>
        <taxon>Idiomarinaceae</taxon>
        <taxon>Aliidiomarina</taxon>
    </lineage>
</organism>
<keyword evidence="4" id="KW-0812">Transmembrane</keyword>
<dbReference type="SUPFAM" id="SSF100939">
    <property type="entry name" value="SPOC domain-like"/>
    <property type="match status" value="1"/>
</dbReference>
<dbReference type="PIRSF" id="PIRSF006493">
    <property type="entry name" value="Prok_Ku"/>
    <property type="match status" value="1"/>
</dbReference>
<keyword evidence="2" id="KW-0227">DNA damage</keyword>
<dbReference type="RefSeq" id="WP_126789262.1">
    <property type="nucleotide sequence ID" value="NZ_PIPN01000003.1"/>
</dbReference>
<dbReference type="InterPro" id="IPR009187">
    <property type="entry name" value="Prok_Ku"/>
</dbReference>
<keyword evidence="2" id="KW-0234">DNA repair</keyword>
<comment type="similarity">
    <text evidence="2">Belongs to the prokaryotic Ku family.</text>
</comment>
<dbReference type="InterPro" id="IPR016194">
    <property type="entry name" value="SPOC-like_C_dom_sf"/>
</dbReference>
<accession>A0ABY0BZ01</accession>
<dbReference type="SMART" id="SM00559">
    <property type="entry name" value="Ku78"/>
    <property type="match status" value="1"/>
</dbReference>
<gene>
    <name evidence="2" type="primary">ku</name>
    <name evidence="6" type="ORF">CWE12_08500</name>
</gene>
<dbReference type="InterPro" id="IPR006164">
    <property type="entry name" value="DNA_bd_Ku70/Ku80"/>
</dbReference>
<keyword evidence="4" id="KW-0472">Membrane</keyword>
<name>A0ABY0BZ01_9GAMM</name>
<dbReference type="PANTHER" id="PTHR41251:SF1">
    <property type="entry name" value="NON-HOMOLOGOUS END JOINING PROTEIN KU"/>
    <property type="match status" value="1"/>
</dbReference>
<feature type="region of interest" description="Disordered" evidence="3">
    <location>
        <begin position="228"/>
        <end position="250"/>
    </location>
</feature>
<keyword evidence="1 2" id="KW-0238">DNA-binding</keyword>
<evidence type="ECO:0000256" key="3">
    <source>
        <dbReference type="SAM" id="MobiDB-lite"/>
    </source>
</evidence>
<comment type="function">
    <text evidence="2">With LigD forms a non-homologous end joining (NHEJ) DNA repair enzyme, which repairs dsDNA breaks with reduced fidelity. Binds linear dsDNA with 5'- and 3'- overhangs but not closed circular dsDNA nor ssDNA. Recruits and stimulates the ligase activity of LigD.</text>
</comment>